<sequence>MLIRLSAVALGAVLGAWLRWGVSTWLNPAFTPLPLGTLLANLVGAYVIGLAMAGFGQNGSLGPELRLFLVTGLLGALTTFSTFSAESVTLLQRQMYGWAATHMILHVAGSLLMTVLGMWTWNALRGNA</sequence>
<evidence type="ECO:0000313" key="14">
    <source>
        <dbReference type="Proteomes" id="UP000236220"/>
    </source>
</evidence>
<accession>A0A2K1PZA5</accession>
<dbReference type="GO" id="GO:0062054">
    <property type="term" value="F:fluoride channel activity"/>
    <property type="evidence" value="ECO:0007669"/>
    <property type="project" value="UniProtKB-UniRule"/>
</dbReference>
<comment type="similarity">
    <text evidence="10 12">Belongs to the fluoride channel Fluc/FEX (TC 1.A.43) family.</text>
</comment>
<comment type="subcellular location">
    <subcellularLocation>
        <location evidence="1 12">Cell membrane</location>
        <topology evidence="1 12">Multi-pass membrane protein</topology>
    </subcellularLocation>
</comment>
<keyword evidence="2 12" id="KW-1003">Cell membrane</keyword>
<protein>
    <recommendedName>
        <fullName evidence="12">Fluoride-specific ion channel FluC</fullName>
    </recommendedName>
</protein>
<keyword evidence="14" id="KW-1185">Reference proteome</keyword>
<evidence type="ECO:0000256" key="2">
    <source>
        <dbReference type="ARBA" id="ARBA00022475"/>
    </source>
</evidence>
<keyword evidence="12" id="KW-0813">Transport</keyword>
<evidence type="ECO:0000256" key="1">
    <source>
        <dbReference type="ARBA" id="ARBA00004651"/>
    </source>
</evidence>
<evidence type="ECO:0000256" key="8">
    <source>
        <dbReference type="ARBA" id="ARBA00023136"/>
    </source>
</evidence>
<comment type="catalytic activity">
    <reaction evidence="11">
        <text>fluoride(in) = fluoride(out)</text>
        <dbReference type="Rhea" id="RHEA:76159"/>
        <dbReference type="ChEBI" id="CHEBI:17051"/>
    </reaction>
    <physiologicalReaction direction="left-to-right" evidence="11">
        <dbReference type="Rhea" id="RHEA:76160"/>
    </physiologicalReaction>
</comment>
<keyword evidence="4 12" id="KW-0812">Transmembrane</keyword>
<dbReference type="NCBIfam" id="NF010792">
    <property type="entry name" value="PRK14196.1"/>
    <property type="match status" value="1"/>
</dbReference>
<feature type="transmembrane region" description="Helical" evidence="12">
    <location>
        <begin position="31"/>
        <end position="53"/>
    </location>
</feature>
<organism evidence="13 14">
    <name type="scientific">Solilutibacter silvestris</name>
    <dbReference type="NCBI Taxonomy" id="1645665"/>
    <lineage>
        <taxon>Bacteria</taxon>
        <taxon>Pseudomonadati</taxon>
        <taxon>Pseudomonadota</taxon>
        <taxon>Gammaproteobacteria</taxon>
        <taxon>Lysobacterales</taxon>
        <taxon>Lysobacteraceae</taxon>
        <taxon>Solilutibacter</taxon>
    </lineage>
</organism>
<evidence type="ECO:0000256" key="3">
    <source>
        <dbReference type="ARBA" id="ARBA00022519"/>
    </source>
</evidence>
<keyword evidence="7 12" id="KW-0406">Ion transport</keyword>
<evidence type="ECO:0000313" key="13">
    <source>
        <dbReference type="EMBL" id="PNS08126.1"/>
    </source>
</evidence>
<dbReference type="PANTHER" id="PTHR28259:SF1">
    <property type="entry name" value="FLUORIDE EXPORT PROTEIN 1-RELATED"/>
    <property type="match status" value="1"/>
</dbReference>
<evidence type="ECO:0000256" key="6">
    <source>
        <dbReference type="ARBA" id="ARBA00023053"/>
    </source>
</evidence>
<keyword evidence="9 12" id="KW-0407">Ion channel</keyword>
<evidence type="ECO:0000256" key="5">
    <source>
        <dbReference type="ARBA" id="ARBA00022989"/>
    </source>
</evidence>
<dbReference type="InterPro" id="IPR003691">
    <property type="entry name" value="FluC"/>
</dbReference>
<keyword evidence="6 12" id="KW-0915">Sodium</keyword>
<keyword evidence="12" id="KW-0479">Metal-binding</keyword>
<keyword evidence="5 12" id="KW-1133">Transmembrane helix</keyword>
<evidence type="ECO:0000256" key="9">
    <source>
        <dbReference type="ARBA" id="ARBA00023303"/>
    </source>
</evidence>
<comment type="activity regulation">
    <text evidence="12">Na(+) is not transported, but it plays an essential structural role and its presence is essential for fluoride channel function.</text>
</comment>
<feature type="binding site" evidence="12">
    <location>
        <position position="75"/>
    </location>
    <ligand>
        <name>Na(+)</name>
        <dbReference type="ChEBI" id="CHEBI:29101"/>
        <note>structural</note>
    </ligand>
</feature>
<comment type="caution">
    <text evidence="13">The sequence shown here is derived from an EMBL/GenBank/DDBJ whole genome shotgun (WGS) entry which is preliminary data.</text>
</comment>
<dbReference type="AlphaFoldDB" id="A0A2K1PZA5"/>
<feature type="transmembrane region" description="Helical" evidence="12">
    <location>
        <begin position="103"/>
        <end position="124"/>
    </location>
</feature>
<dbReference type="Pfam" id="PF02537">
    <property type="entry name" value="CRCB"/>
    <property type="match status" value="1"/>
</dbReference>
<proteinExistence type="inferred from homology"/>
<dbReference type="OrthoDB" id="9806299at2"/>
<reference evidence="13 14" key="1">
    <citation type="submission" date="2017-08" db="EMBL/GenBank/DDBJ databases">
        <title>Lysobacter sylvestris genome.</title>
        <authorList>
            <person name="Zhang D.-C."/>
            <person name="Albuquerque L."/>
            <person name="Franca L."/>
            <person name="Froufe H.J.C."/>
            <person name="Barroso C."/>
            <person name="Egas C."/>
            <person name="Da Costa M."/>
            <person name="Margesin R."/>
        </authorList>
    </citation>
    <scope>NUCLEOTIDE SEQUENCE [LARGE SCALE GENOMIC DNA]</scope>
    <source>
        <strain evidence="13 14">AM20-91</strain>
    </source>
</reference>
<evidence type="ECO:0000256" key="12">
    <source>
        <dbReference type="HAMAP-Rule" id="MF_00454"/>
    </source>
</evidence>
<evidence type="ECO:0000256" key="11">
    <source>
        <dbReference type="ARBA" id="ARBA00035585"/>
    </source>
</evidence>
<evidence type="ECO:0000256" key="4">
    <source>
        <dbReference type="ARBA" id="ARBA00022692"/>
    </source>
</evidence>
<feature type="transmembrane region" description="Helical" evidence="12">
    <location>
        <begin position="65"/>
        <end position="83"/>
    </location>
</feature>
<gene>
    <name evidence="12" type="primary">fluC</name>
    <name evidence="12" type="synonym">crcB</name>
    <name evidence="13" type="ORF">Lysil_2302</name>
</gene>
<name>A0A2K1PZA5_9GAMM</name>
<dbReference type="GO" id="GO:0005886">
    <property type="term" value="C:plasma membrane"/>
    <property type="evidence" value="ECO:0007669"/>
    <property type="project" value="UniProtKB-SubCell"/>
</dbReference>
<dbReference type="GO" id="GO:0046872">
    <property type="term" value="F:metal ion binding"/>
    <property type="evidence" value="ECO:0007669"/>
    <property type="project" value="UniProtKB-KW"/>
</dbReference>
<dbReference type="HAMAP" id="MF_00454">
    <property type="entry name" value="FluC"/>
    <property type="match status" value="1"/>
</dbReference>
<dbReference type="PANTHER" id="PTHR28259">
    <property type="entry name" value="FLUORIDE EXPORT PROTEIN 1-RELATED"/>
    <property type="match status" value="1"/>
</dbReference>
<dbReference type="EMBL" id="NPZB01000002">
    <property type="protein sequence ID" value="PNS08126.1"/>
    <property type="molecule type" value="Genomic_DNA"/>
</dbReference>
<feature type="binding site" evidence="12">
    <location>
        <position position="78"/>
    </location>
    <ligand>
        <name>Na(+)</name>
        <dbReference type="ChEBI" id="CHEBI:29101"/>
        <note>structural</note>
    </ligand>
</feature>
<dbReference type="GO" id="GO:0140114">
    <property type="term" value="P:cellular detoxification of fluoride"/>
    <property type="evidence" value="ECO:0007669"/>
    <property type="project" value="UniProtKB-UniRule"/>
</dbReference>
<comment type="function">
    <text evidence="12">Fluoride-specific ion channel. Important for reducing fluoride concentration in the cell, thus reducing its toxicity.</text>
</comment>
<dbReference type="RefSeq" id="WP_103075747.1">
    <property type="nucleotide sequence ID" value="NZ_NPZB01000002.1"/>
</dbReference>
<dbReference type="Proteomes" id="UP000236220">
    <property type="component" value="Unassembled WGS sequence"/>
</dbReference>
<keyword evidence="3" id="KW-0997">Cell inner membrane</keyword>
<evidence type="ECO:0000256" key="7">
    <source>
        <dbReference type="ARBA" id="ARBA00023065"/>
    </source>
</evidence>
<keyword evidence="8 12" id="KW-0472">Membrane</keyword>
<evidence type="ECO:0000256" key="10">
    <source>
        <dbReference type="ARBA" id="ARBA00035120"/>
    </source>
</evidence>
<dbReference type="NCBIfam" id="TIGR00494">
    <property type="entry name" value="crcB"/>
    <property type="match status" value="1"/>
</dbReference>